<dbReference type="InterPro" id="IPR033138">
    <property type="entry name" value="Cu_oxidase_CS"/>
</dbReference>
<keyword evidence="5" id="KW-0732">Signal</keyword>
<keyword evidence="10" id="KW-1185">Reference proteome</keyword>
<dbReference type="InterPro" id="IPR011706">
    <property type="entry name" value="Cu-oxidase_C"/>
</dbReference>
<proteinExistence type="inferred from homology"/>
<dbReference type="InterPro" id="IPR002355">
    <property type="entry name" value="Cu_oxidase_Cu_BS"/>
</dbReference>
<evidence type="ECO:0000256" key="5">
    <source>
        <dbReference type="SAM" id="SignalP"/>
    </source>
</evidence>
<dbReference type="InterPro" id="IPR045087">
    <property type="entry name" value="Cu-oxidase_fam"/>
</dbReference>
<dbReference type="InterPro" id="IPR008972">
    <property type="entry name" value="Cupredoxin"/>
</dbReference>
<dbReference type="InterPro" id="IPR011707">
    <property type="entry name" value="Cu-oxidase-like_N"/>
</dbReference>
<dbReference type="Gene3D" id="2.60.40.420">
    <property type="entry name" value="Cupredoxins - blue copper proteins"/>
    <property type="match status" value="3"/>
</dbReference>
<dbReference type="Pfam" id="PF07731">
    <property type="entry name" value="Cu-oxidase_2"/>
    <property type="match status" value="1"/>
</dbReference>
<evidence type="ECO:0000256" key="2">
    <source>
        <dbReference type="ARBA" id="ARBA00022723"/>
    </source>
</evidence>
<dbReference type="PROSITE" id="PS00080">
    <property type="entry name" value="MULTICOPPER_OXIDASE2"/>
    <property type="match status" value="1"/>
</dbReference>
<dbReference type="PROSITE" id="PS00079">
    <property type="entry name" value="MULTICOPPER_OXIDASE1"/>
    <property type="match status" value="1"/>
</dbReference>
<feature type="signal peptide" evidence="5">
    <location>
        <begin position="1"/>
        <end position="21"/>
    </location>
</feature>
<name>A0A6A6X2X8_9PLEO</name>
<organism evidence="9 10">
    <name type="scientific">Melanomma pulvis-pyrius CBS 109.77</name>
    <dbReference type="NCBI Taxonomy" id="1314802"/>
    <lineage>
        <taxon>Eukaryota</taxon>
        <taxon>Fungi</taxon>
        <taxon>Dikarya</taxon>
        <taxon>Ascomycota</taxon>
        <taxon>Pezizomycotina</taxon>
        <taxon>Dothideomycetes</taxon>
        <taxon>Pleosporomycetidae</taxon>
        <taxon>Pleosporales</taxon>
        <taxon>Melanommataceae</taxon>
        <taxon>Melanomma</taxon>
    </lineage>
</organism>
<dbReference type="Pfam" id="PF00394">
    <property type="entry name" value="Cu-oxidase"/>
    <property type="match status" value="1"/>
</dbReference>
<comment type="similarity">
    <text evidence="1">Belongs to the multicopper oxidase family.</text>
</comment>
<gene>
    <name evidence="9" type="ORF">K505DRAFT_311659</name>
</gene>
<evidence type="ECO:0000259" key="8">
    <source>
        <dbReference type="Pfam" id="PF07732"/>
    </source>
</evidence>
<evidence type="ECO:0000259" key="7">
    <source>
        <dbReference type="Pfam" id="PF07731"/>
    </source>
</evidence>
<reference evidence="9" key="1">
    <citation type="journal article" date="2020" name="Stud. Mycol.">
        <title>101 Dothideomycetes genomes: a test case for predicting lifestyles and emergence of pathogens.</title>
        <authorList>
            <person name="Haridas S."/>
            <person name="Albert R."/>
            <person name="Binder M."/>
            <person name="Bloem J."/>
            <person name="Labutti K."/>
            <person name="Salamov A."/>
            <person name="Andreopoulos B."/>
            <person name="Baker S."/>
            <person name="Barry K."/>
            <person name="Bills G."/>
            <person name="Bluhm B."/>
            <person name="Cannon C."/>
            <person name="Castanera R."/>
            <person name="Culley D."/>
            <person name="Daum C."/>
            <person name="Ezra D."/>
            <person name="Gonzalez J."/>
            <person name="Henrissat B."/>
            <person name="Kuo A."/>
            <person name="Liang C."/>
            <person name="Lipzen A."/>
            <person name="Lutzoni F."/>
            <person name="Magnuson J."/>
            <person name="Mondo S."/>
            <person name="Nolan M."/>
            <person name="Ohm R."/>
            <person name="Pangilinan J."/>
            <person name="Park H.-J."/>
            <person name="Ramirez L."/>
            <person name="Alfaro M."/>
            <person name="Sun H."/>
            <person name="Tritt A."/>
            <person name="Yoshinaga Y."/>
            <person name="Zwiers L.-H."/>
            <person name="Turgeon B."/>
            <person name="Goodwin S."/>
            <person name="Spatafora J."/>
            <person name="Crous P."/>
            <person name="Grigoriev I."/>
        </authorList>
    </citation>
    <scope>NUCLEOTIDE SEQUENCE</scope>
    <source>
        <strain evidence="9">CBS 109.77</strain>
    </source>
</reference>
<dbReference type="CDD" id="cd13901">
    <property type="entry name" value="CuRO_3_MaLCC_like"/>
    <property type="match status" value="1"/>
</dbReference>
<dbReference type="AlphaFoldDB" id="A0A6A6X2X8"/>
<dbReference type="Proteomes" id="UP000799757">
    <property type="component" value="Unassembled WGS sequence"/>
</dbReference>
<dbReference type="SUPFAM" id="SSF49503">
    <property type="entry name" value="Cupredoxins"/>
    <property type="match status" value="3"/>
</dbReference>
<evidence type="ECO:0000313" key="10">
    <source>
        <dbReference type="Proteomes" id="UP000799757"/>
    </source>
</evidence>
<feature type="domain" description="Plastocyanin-like" evidence="8">
    <location>
        <begin position="84"/>
        <end position="200"/>
    </location>
</feature>
<dbReference type="PANTHER" id="PTHR11709">
    <property type="entry name" value="MULTI-COPPER OXIDASE"/>
    <property type="match status" value="1"/>
</dbReference>
<sequence>MKGLLALVACAFATSTSGACASRIQEAKNRTFQWGSLKATKLPKFLTNNPLPGGTPWGKIDPATINPKNPPITGVTRRYDFVISRGELAPDGYLKKSGILINGQFPGPTIEANWGDMIEVTVKNNITGPFEGTALHWHGLFQKGSAWYDGVPSVSQCPIAPGASFKYKFQAGVFGTSWYHSHYSAQAAGGLFGPLIVYGPSHVDYDEDVGPVMLADWFHKDYFDIVKNVMSTNSTLWANPSDNTLINARNPYNCSLVKDKNPCGTGSYSKFHFKSGRTYKLRLINSGAAGMQYFSIDGQTLQIISIDLTDIKPYNTSIVTLGVGQRSDVLFTPKVVNGTKAIWMRTLQSGKFCQRAANPEGRAIVLLDGAKDTSIPVTTAYPAPIDDGTCKNEPLENSVPHYVEELPEPSVTFQITVNTIVNKTGNQLYTMNGSPFMANYNNPLLNLAYQKNTSYPDHPEWNVLNFGTNSSVRIVIWNNSTGPHPMHIHGHDMWILYDGNDKWDGTTVVNPANPQRRDTHNLRPKGWMVMQYNADNPGIWPFHCHIAWHLSMGMYVNLMERPGEIDQAGIPGIIAQTCDAWNKYTETNVVEQIDSGV</sequence>
<feature type="chain" id="PRO_5025575925" evidence="5">
    <location>
        <begin position="22"/>
        <end position="597"/>
    </location>
</feature>
<dbReference type="OrthoDB" id="2121828at2759"/>
<evidence type="ECO:0000313" key="9">
    <source>
        <dbReference type="EMBL" id="KAF2790287.1"/>
    </source>
</evidence>
<keyword evidence="4" id="KW-0186">Copper</keyword>
<feature type="domain" description="Plastocyanin-like" evidence="6">
    <location>
        <begin position="211"/>
        <end position="351"/>
    </location>
</feature>
<dbReference type="Pfam" id="PF07732">
    <property type="entry name" value="Cu-oxidase_3"/>
    <property type="match status" value="1"/>
</dbReference>
<protein>
    <submittedName>
        <fullName evidence="9">Multicopper oxidase</fullName>
    </submittedName>
</protein>
<dbReference type="EMBL" id="MU002082">
    <property type="protein sequence ID" value="KAF2790287.1"/>
    <property type="molecule type" value="Genomic_DNA"/>
</dbReference>
<accession>A0A6A6X2X8</accession>
<dbReference type="CDD" id="cd13854">
    <property type="entry name" value="CuRO_1_MaLCC_like"/>
    <property type="match status" value="1"/>
</dbReference>
<feature type="domain" description="Plastocyanin-like" evidence="7">
    <location>
        <begin position="446"/>
        <end position="563"/>
    </location>
</feature>
<evidence type="ECO:0000259" key="6">
    <source>
        <dbReference type="Pfam" id="PF00394"/>
    </source>
</evidence>
<evidence type="ECO:0000256" key="3">
    <source>
        <dbReference type="ARBA" id="ARBA00023002"/>
    </source>
</evidence>
<keyword evidence="2" id="KW-0479">Metal-binding</keyword>
<evidence type="ECO:0000256" key="1">
    <source>
        <dbReference type="ARBA" id="ARBA00010609"/>
    </source>
</evidence>
<dbReference type="GO" id="GO:0016491">
    <property type="term" value="F:oxidoreductase activity"/>
    <property type="evidence" value="ECO:0007669"/>
    <property type="project" value="UniProtKB-KW"/>
</dbReference>
<dbReference type="PANTHER" id="PTHR11709:SF145">
    <property type="entry name" value="LCC1"/>
    <property type="match status" value="1"/>
</dbReference>
<dbReference type="GO" id="GO:0005507">
    <property type="term" value="F:copper ion binding"/>
    <property type="evidence" value="ECO:0007669"/>
    <property type="project" value="InterPro"/>
</dbReference>
<evidence type="ECO:0000256" key="4">
    <source>
        <dbReference type="ARBA" id="ARBA00023008"/>
    </source>
</evidence>
<keyword evidence="3" id="KW-0560">Oxidoreductase</keyword>
<dbReference type="InterPro" id="IPR001117">
    <property type="entry name" value="Cu-oxidase_2nd"/>
</dbReference>
<dbReference type="PROSITE" id="PS51257">
    <property type="entry name" value="PROKAR_LIPOPROTEIN"/>
    <property type="match status" value="1"/>
</dbReference>